<dbReference type="Proteomes" id="UP001500668">
    <property type="component" value="Unassembled WGS sequence"/>
</dbReference>
<comment type="caution">
    <text evidence="1">The sequence shown here is derived from an EMBL/GenBank/DDBJ whole genome shotgun (WGS) entry which is preliminary data.</text>
</comment>
<dbReference type="EMBL" id="BAAACA010000004">
    <property type="protein sequence ID" value="GAA0579154.1"/>
    <property type="molecule type" value="Genomic_DNA"/>
</dbReference>
<keyword evidence="2" id="KW-1185">Reference proteome</keyword>
<accession>A0ABP3Q170</accession>
<gene>
    <name evidence="1" type="ORF">GCM10010394_04630</name>
</gene>
<protein>
    <submittedName>
        <fullName evidence="1">Uncharacterized protein</fullName>
    </submittedName>
</protein>
<reference evidence="2" key="1">
    <citation type="journal article" date="2019" name="Int. J. Syst. Evol. Microbiol.">
        <title>The Global Catalogue of Microorganisms (GCM) 10K type strain sequencing project: providing services to taxonomists for standard genome sequencing and annotation.</title>
        <authorList>
            <consortium name="The Broad Institute Genomics Platform"/>
            <consortium name="The Broad Institute Genome Sequencing Center for Infectious Disease"/>
            <person name="Wu L."/>
            <person name="Ma J."/>
        </authorList>
    </citation>
    <scope>NUCLEOTIDE SEQUENCE [LARGE SCALE GENOMIC DNA]</scope>
    <source>
        <strain evidence="2">JCM 5067</strain>
    </source>
</reference>
<organism evidence="1 2">
    <name type="scientific">Streptomyces crystallinus</name>
    <dbReference type="NCBI Taxonomy" id="68191"/>
    <lineage>
        <taxon>Bacteria</taxon>
        <taxon>Bacillati</taxon>
        <taxon>Actinomycetota</taxon>
        <taxon>Actinomycetes</taxon>
        <taxon>Kitasatosporales</taxon>
        <taxon>Streptomycetaceae</taxon>
        <taxon>Streptomyces</taxon>
    </lineage>
</organism>
<name>A0ABP3Q170_9ACTN</name>
<evidence type="ECO:0000313" key="2">
    <source>
        <dbReference type="Proteomes" id="UP001500668"/>
    </source>
</evidence>
<evidence type="ECO:0000313" key="1">
    <source>
        <dbReference type="EMBL" id="GAA0579154.1"/>
    </source>
</evidence>
<proteinExistence type="predicted"/>
<sequence>MTADSLGPMPDPDEFAAYLFGLDATGLADTLKEEAFKRAAEGAETVIRYAEIVRRSAIDAGFTIPTAERMALDFWDVASGLGEEGA</sequence>